<keyword evidence="4" id="KW-1185">Reference proteome</keyword>
<protein>
    <submittedName>
        <fullName evidence="3">Tripartite-type tricarboxylate transporter receptor subunit TctC</fullName>
    </submittedName>
</protein>
<dbReference type="AlphaFoldDB" id="A0A4Q7NMI2"/>
<evidence type="ECO:0000256" key="2">
    <source>
        <dbReference type="SAM" id="SignalP"/>
    </source>
</evidence>
<dbReference type="OrthoDB" id="8674960at2"/>
<sequence>MKSLLRIGRVLACMSILASAAPAVQADDYPTRPVRMIVPYAPGGAPDVLARSLAPGLSEFFKQQFVIENRPGAGGIGAAESVVRAAPDGHVLFFSDIQQLAINPYLFAKLPYAADKDFTPVTLAATIPLYIAVQSSLNVHNLAELVALAKARPGALTYGSSGIGSIHHIAMESMLHGLGINVVHVPYKGSGQSVPAFMGGETSLVIAAYPALEQYVRTGKARFIAVTTLDRPAMTPDIPAVSETVPGYDFSSEMGIVVPAGTPQTVVQRLSAAVARALKQPDTVVRLKAMGATAIGSSPDGYAANIRNNLDKFGKAVKLADITPN</sequence>
<reference evidence="3 4" key="1">
    <citation type="submission" date="2019-02" db="EMBL/GenBank/DDBJ databases">
        <title>Genomic Encyclopedia of Type Strains, Phase IV (KMG-IV): sequencing the most valuable type-strain genomes for metagenomic binning, comparative biology and taxonomic classification.</title>
        <authorList>
            <person name="Goeker M."/>
        </authorList>
    </citation>
    <scope>NUCLEOTIDE SEQUENCE [LARGE SCALE GENOMIC DNA]</scope>
    <source>
        <strain evidence="3 4">K24</strain>
    </source>
</reference>
<dbReference type="SUPFAM" id="SSF53850">
    <property type="entry name" value="Periplasmic binding protein-like II"/>
    <property type="match status" value="1"/>
</dbReference>
<feature type="signal peptide" evidence="2">
    <location>
        <begin position="1"/>
        <end position="26"/>
    </location>
</feature>
<dbReference type="InterPro" id="IPR005064">
    <property type="entry name" value="BUG"/>
</dbReference>
<dbReference type="Gene3D" id="3.40.190.10">
    <property type="entry name" value="Periplasmic binding protein-like II"/>
    <property type="match status" value="1"/>
</dbReference>
<accession>A0A4Q7NMI2</accession>
<comment type="caution">
    <text evidence="3">The sequence shown here is derived from an EMBL/GenBank/DDBJ whole genome shotgun (WGS) entry which is preliminary data.</text>
</comment>
<name>A0A4Q7NMI2_9BURK</name>
<dbReference type="PIRSF" id="PIRSF017082">
    <property type="entry name" value="YflP"/>
    <property type="match status" value="1"/>
</dbReference>
<dbReference type="Proteomes" id="UP000292445">
    <property type="component" value="Unassembled WGS sequence"/>
</dbReference>
<feature type="chain" id="PRO_5020631906" evidence="2">
    <location>
        <begin position="27"/>
        <end position="325"/>
    </location>
</feature>
<dbReference type="Pfam" id="PF03401">
    <property type="entry name" value="TctC"/>
    <property type="match status" value="1"/>
</dbReference>
<dbReference type="InterPro" id="IPR042100">
    <property type="entry name" value="Bug_dom1"/>
</dbReference>
<dbReference type="EMBL" id="SGXC01000001">
    <property type="protein sequence ID" value="RZS86395.1"/>
    <property type="molecule type" value="Genomic_DNA"/>
</dbReference>
<evidence type="ECO:0000313" key="3">
    <source>
        <dbReference type="EMBL" id="RZS86395.1"/>
    </source>
</evidence>
<dbReference type="RefSeq" id="WP_087837006.1">
    <property type="nucleotide sequence ID" value="NZ_SGXC01000001.1"/>
</dbReference>
<evidence type="ECO:0000256" key="1">
    <source>
        <dbReference type="ARBA" id="ARBA00006987"/>
    </source>
</evidence>
<proteinExistence type="inferred from homology"/>
<keyword evidence="3" id="KW-0675">Receptor</keyword>
<dbReference type="PANTHER" id="PTHR42928:SF5">
    <property type="entry name" value="BLR1237 PROTEIN"/>
    <property type="match status" value="1"/>
</dbReference>
<dbReference type="Gene3D" id="3.40.190.150">
    <property type="entry name" value="Bordetella uptake gene, domain 1"/>
    <property type="match status" value="1"/>
</dbReference>
<gene>
    <name evidence="3" type="ORF">EV675_2435</name>
</gene>
<comment type="similarity">
    <text evidence="1">Belongs to the UPF0065 (bug) family.</text>
</comment>
<evidence type="ECO:0000313" key="4">
    <source>
        <dbReference type="Proteomes" id="UP000292445"/>
    </source>
</evidence>
<organism evidence="3 4">
    <name type="scientific">Pigmentiphaga kullae</name>
    <dbReference type="NCBI Taxonomy" id="151784"/>
    <lineage>
        <taxon>Bacteria</taxon>
        <taxon>Pseudomonadati</taxon>
        <taxon>Pseudomonadota</taxon>
        <taxon>Betaproteobacteria</taxon>
        <taxon>Burkholderiales</taxon>
        <taxon>Alcaligenaceae</taxon>
        <taxon>Pigmentiphaga</taxon>
    </lineage>
</organism>
<keyword evidence="2" id="KW-0732">Signal</keyword>
<dbReference type="PANTHER" id="PTHR42928">
    <property type="entry name" value="TRICARBOXYLATE-BINDING PROTEIN"/>
    <property type="match status" value="1"/>
</dbReference>